<keyword evidence="4" id="KW-0175">Coiled coil</keyword>
<gene>
    <name evidence="6" type="ORF">GLW04_13255</name>
</gene>
<evidence type="ECO:0000313" key="7">
    <source>
        <dbReference type="Proteomes" id="UP000460949"/>
    </source>
</evidence>
<dbReference type="Pfam" id="PF01047">
    <property type="entry name" value="MarR"/>
    <property type="match status" value="1"/>
</dbReference>
<feature type="coiled-coil region" evidence="4">
    <location>
        <begin position="9"/>
        <end position="36"/>
    </location>
</feature>
<evidence type="ECO:0000256" key="2">
    <source>
        <dbReference type="ARBA" id="ARBA00023125"/>
    </source>
</evidence>
<dbReference type="PRINTS" id="PR00598">
    <property type="entry name" value="HTHMARR"/>
</dbReference>
<evidence type="ECO:0000259" key="5">
    <source>
        <dbReference type="PROSITE" id="PS50995"/>
    </source>
</evidence>
<evidence type="ECO:0000256" key="3">
    <source>
        <dbReference type="ARBA" id="ARBA00023163"/>
    </source>
</evidence>
<keyword evidence="3" id="KW-0804">Transcription</keyword>
<dbReference type="GO" id="GO:0003677">
    <property type="term" value="F:DNA binding"/>
    <property type="evidence" value="ECO:0007669"/>
    <property type="project" value="UniProtKB-KW"/>
</dbReference>
<dbReference type="GO" id="GO:0003700">
    <property type="term" value="F:DNA-binding transcription factor activity"/>
    <property type="evidence" value="ECO:0007669"/>
    <property type="project" value="InterPro"/>
</dbReference>
<dbReference type="InterPro" id="IPR000835">
    <property type="entry name" value="HTH_MarR-typ"/>
</dbReference>
<evidence type="ECO:0000256" key="4">
    <source>
        <dbReference type="SAM" id="Coils"/>
    </source>
</evidence>
<keyword evidence="2" id="KW-0238">DNA-binding</keyword>
<dbReference type="PANTHER" id="PTHR42756">
    <property type="entry name" value="TRANSCRIPTIONAL REGULATOR, MARR"/>
    <property type="match status" value="1"/>
</dbReference>
<dbReference type="AlphaFoldDB" id="A0A845E5E2"/>
<dbReference type="RefSeq" id="WP_160838044.1">
    <property type="nucleotide sequence ID" value="NZ_WMET01000003.1"/>
</dbReference>
<name>A0A845E5E2_9BACI</name>
<dbReference type="InterPro" id="IPR036390">
    <property type="entry name" value="WH_DNA-bd_sf"/>
</dbReference>
<organism evidence="6 7">
    <name type="scientific">Halobacillus litoralis</name>
    <dbReference type="NCBI Taxonomy" id="45668"/>
    <lineage>
        <taxon>Bacteria</taxon>
        <taxon>Bacillati</taxon>
        <taxon>Bacillota</taxon>
        <taxon>Bacilli</taxon>
        <taxon>Bacillales</taxon>
        <taxon>Bacillaceae</taxon>
        <taxon>Halobacillus</taxon>
    </lineage>
</organism>
<evidence type="ECO:0000313" key="6">
    <source>
        <dbReference type="EMBL" id="MYL20864.1"/>
    </source>
</evidence>
<dbReference type="PANTHER" id="PTHR42756:SF1">
    <property type="entry name" value="TRANSCRIPTIONAL REPRESSOR OF EMRAB OPERON"/>
    <property type="match status" value="1"/>
</dbReference>
<protein>
    <submittedName>
        <fullName evidence="6">MarR family transcriptional regulator</fullName>
    </submittedName>
</protein>
<dbReference type="Proteomes" id="UP000460949">
    <property type="component" value="Unassembled WGS sequence"/>
</dbReference>
<evidence type="ECO:0000256" key="1">
    <source>
        <dbReference type="ARBA" id="ARBA00023015"/>
    </source>
</evidence>
<feature type="domain" description="HTH marR-type" evidence="5">
    <location>
        <begin position="5"/>
        <end position="136"/>
    </location>
</feature>
<dbReference type="SMART" id="SM00347">
    <property type="entry name" value="HTH_MARR"/>
    <property type="match status" value="1"/>
</dbReference>
<dbReference type="EMBL" id="WMET01000003">
    <property type="protein sequence ID" value="MYL20864.1"/>
    <property type="molecule type" value="Genomic_DNA"/>
</dbReference>
<dbReference type="InterPro" id="IPR036388">
    <property type="entry name" value="WH-like_DNA-bd_sf"/>
</dbReference>
<comment type="caution">
    <text evidence="6">The sequence shown here is derived from an EMBL/GenBank/DDBJ whole genome shotgun (WGS) entry which is preliminary data.</text>
</comment>
<dbReference type="PROSITE" id="PS50995">
    <property type="entry name" value="HTH_MARR_2"/>
    <property type="match status" value="1"/>
</dbReference>
<dbReference type="SUPFAM" id="SSF46785">
    <property type="entry name" value="Winged helix' DNA-binding domain"/>
    <property type="match status" value="1"/>
</dbReference>
<accession>A0A845E5E2</accession>
<dbReference type="Gene3D" id="1.10.10.10">
    <property type="entry name" value="Winged helix-like DNA-binding domain superfamily/Winged helix DNA-binding domain"/>
    <property type="match status" value="1"/>
</dbReference>
<reference evidence="6 7" key="1">
    <citation type="submission" date="2019-11" db="EMBL/GenBank/DDBJ databases">
        <title>Genome sequences of 17 halophilic strains isolated from different environments.</title>
        <authorList>
            <person name="Furrow R.E."/>
        </authorList>
    </citation>
    <scope>NUCLEOTIDE SEQUENCE [LARGE SCALE GENOMIC DNA]</scope>
    <source>
        <strain evidence="6 7">22511_23_Filter</strain>
    </source>
</reference>
<sequence length="145" mass="17451">MDRSHHNILHLLNQQVRRLNQRMNEKLKEYDLYMSQWAVIYTLHTMGPMTQKEIWQYLNVEAPTVTRTITRLEEKGWLVRKQGADKRQRIIHISPEAEQRRDEIAASIRKYEDEQLLGLTEEEEKQLRGLLERMIIQEDDHDGED</sequence>
<proteinExistence type="predicted"/>
<keyword evidence="1" id="KW-0805">Transcription regulation</keyword>